<reference evidence="1 2" key="1">
    <citation type="journal article" date="2012" name="J. Bacteriol.">
        <title>Draft Genome Sequence of Plant Growth-Promoting Rhizobium Mesorhizobium amorphae, Isolated from Zinc-Lead Mine Tailings.</title>
        <authorList>
            <person name="Hao X."/>
            <person name="Lin Y."/>
            <person name="Johnstone L."/>
            <person name="Baltrus D.A."/>
            <person name="Miller S.J."/>
            <person name="Wei G."/>
            <person name="Rensing C."/>
        </authorList>
    </citation>
    <scope>NUCLEOTIDE SEQUENCE [LARGE SCALE GENOMIC DNA]</scope>
    <source>
        <strain evidence="1 2">CCNWGS0123</strain>
    </source>
</reference>
<dbReference type="PATRIC" id="fig|1082933.3.peg.4193"/>
<evidence type="ECO:0000313" key="1">
    <source>
        <dbReference type="EMBL" id="EHH09921.1"/>
    </source>
</evidence>
<protein>
    <submittedName>
        <fullName evidence="1">Uncharacterized protein</fullName>
    </submittedName>
</protein>
<name>G6YEA7_9HYPH</name>
<accession>G6YEA7</accession>
<dbReference type="Proteomes" id="UP000002949">
    <property type="component" value="Unassembled WGS sequence"/>
</dbReference>
<sequence>MLDVGNFPTYSESSLWESILENPKPRAEIKRKRPQQYGLNRHELHFGNWIAQ</sequence>
<evidence type="ECO:0000313" key="2">
    <source>
        <dbReference type="Proteomes" id="UP000002949"/>
    </source>
</evidence>
<dbReference type="AlphaFoldDB" id="G6YEA7"/>
<organism evidence="1 2">
    <name type="scientific">Mesorhizobium amorphae CCNWGS0123</name>
    <dbReference type="NCBI Taxonomy" id="1082933"/>
    <lineage>
        <taxon>Bacteria</taxon>
        <taxon>Pseudomonadati</taxon>
        <taxon>Pseudomonadota</taxon>
        <taxon>Alphaproteobacteria</taxon>
        <taxon>Hyphomicrobiales</taxon>
        <taxon>Phyllobacteriaceae</taxon>
        <taxon>Mesorhizobium</taxon>
    </lineage>
</organism>
<keyword evidence="2" id="KW-1185">Reference proteome</keyword>
<dbReference type="EMBL" id="AGSN01000141">
    <property type="protein sequence ID" value="EHH09921.1"/>
    <property type="molecule type" value="Genomic_DNA"/>
</dbReference>
<gene>
    <name evidence="1" type="ORF">MEA186_21499</name>
</gene>
<proteinExistence type="predicted"/>